<dbReference type="Pfam" id="PF17099">
    <property type="entry name" value="TrpP"/>
    <property type="match status" value="1"/>
</dbReference>
<feature type="transmembrane region" description="Helical" evidence="1">
    <location>
        <begin position="57"/>
        <end position="75"/>
    </location>
</feature>
<organism evidence="3 5">
    <name type="scientific">Thermoanaerobacterium thermosaccharolyticum</name>
    <name type="common">Clostridium thermosaccharolyticum</name>
    <dbReference type="NCBI Taxonomy" id="1517"/>
    <lineage>
        <taxon>Bacteria</taxon>
        <taxon>Bacillati</taxon>
        <taxon>Bacillota</taxon>
        <taxon>Clostridia</taxon>
        <taxon>Thermoanaerobacterales</taxon>
        <taxon>Thermoanaerobacteraceae</taxon>
        <taxon>Thermoanaerobacterium</taxon>
    </lineage>
</organism>
<dbReference type="InterPro" id="IPR031360">
    <property type="entry name" value="TrpP"/>
</dbReference>
<dbReference type="Proteomes" id="UP000215301">
    <property type="component" value="Unassembled WGS sequence"/>
</dbReference>
<dbReference type="Gene3D" id="1.10.1760.20">
    <property type="match status" value="1"/>
</dbReference>
<evidence type="ECO:0000313" key="3">
    <source>
        <dbReference type="EMBL" id="OXT06722.1"/>
    </source>
</evidence>
<dbReference type="RefSeq" id="WP_013298799.1">
    <property type="nucleotide sequence ID" value="NZ_CP016893.1"/>
</dbReference>
<accession>A0A231VEY7</accession>
<evidence type="ECO:0000313" key="5">
    <source>
        <dbReference type="Proteomes" id="UP000215301"/>
    </source>
</evidence>
<feature type="transmembrane region" description="Helical" evidence="1">
    <location>
        <begin position="137"/>
        <end position="163"/>
    </location>
</feature>
<evidence type="ECO:0000313" key="4">
    <source>
        <dbReference type="Proteomes" id="UP000214975"/>
    </source>
</evidence>
<dbReference type="EMBL" id="CP016893">
    <property type="protein sequence ID" value="AST57036.1"/>
    <property type="molecule type" value="Genomic_DNA"/>
</dbReference>
<dbReference type="Proteomes" id="UP000214975">
    <property type="component" value="Chromosome"/>
</dbReference>
<evidence type="ECO:0000313" key="2">
    <source>
        <dbReference type="EMBL" id="AST57036.1"/>
    </source>
</evidence>
<name>A0A231VEY7_THETR</name>
<keyword evidence="1" id="KW-0472">Membrane</keyword>
<dbReference type="EMBL" id="NKHD01000028">
    <property type="protein sequence ID" value="OXT06722.1"/>
    <property type="molecule type" value="Genomic_DNA"/>
</dbReference>
<protein>
    <submittedName>
        <fullName evidence="3">Tryptophan transporter</fullName>
    </submittedName>
</protein>
<feature type="transmembrane region" description="Helical" evidence="1">
    <location>
        <begin position="105"/>
        <end position="131"/>
    </location>
</feature>
<dbReference type="OMA" id="DMMLTMM"/>
<keyword evidence="1" id="KW-0812">Transmembrane</keyword>
<dbReference type="GeneID" id="93865190"/>
<sequence>MNSRKTLREFILCALLMAIGVVLHFITPAFMLNMRPDFMLSMLFISLMLVDDLKINYVTAIIAGILTALTGSMPGGQIANPIDKLVTSTIIILMLKLLRNRVNEGIIAGIVGIIGTIISGSVFLGVVSIIAGLPGPFYLLMLTVVLPTSIVNTVVTVIGYYIIKKVSKSTLVVNK</sequence>
<keyword evidence="1" id="KW-1133">Transmembrane helix</keyword>
<gene>
    <name evidence="3" type="ORF">CE561_09865</name>
    <name evidence="2" type="ORF">Thert_00907</name>
</gene>
<reference evidence="2 4" key="1">
    <citation type="submission" date="2016-08" db="EMBL/GenBank/DDBJ databases">
        <title>A novel genetic cassette of butanologenic Thermoanaerobacterium thermosaccharolyticum that directly convert cellulose to butanol.</title>
        <authorList>
            <person name="Li T."/>
            <person name="He J."/>
        </authorList>
    </citation>
    <scope>NUCLEOTIDE SEQUENCE [LARGE SCALE GENOMIC DNA]</scope>
    <source>
        <strain evidence="2 4">TG57</strain>
    </source>
</reference>
<evidence type="ECO:0000256" key="1">
    <source>
        <dbReference type="SAM" id="Phobius"/>
    </source>
</evidence>
<reference evidence="3 5" key="2">
    <citation type="submission" date="2017-06" db="EMBL/GenBank/DDBJ databases">
        <title>Isolation and characterization of a thermophilic and butanogenic Thermoanaerobacterium thermosaccharolyticum M5 capable of efficient degradation of hemicellulose.</title>
        <authorList>
            <person name="Xin F."/>
            <person name="Jiang Y."/>
        </authorList>
    </citation>
    <scope>NUCLEOTIDE SEQUENCE [LARGE SCALE GENOMIC DNA]</scope>
    <source>
        <strain evidence="3 5">M5</strain>
    </source>
</reference>
<dbReference type="AlphaFoldDB" id="A0A231VEY7"/>
<feature type="transmembrane region" description="Helical" evidence="1">
    <location>
        <begin position="7"/>
        <end position="26"/>
    </location>
</feature>
<proteinExistence type="predicted"/>